<keyword evidence="1" id="KW-0540">Nuclease</keyword>
<dbReference type="GO" id="GO:0008408">
    <property type="term" value="F:3'-5' exonuclease activity"/>
    <property type="evidence" value="ECO:0007669"/>
    <property type="project" value="InterPro"/>
</dbReference>
<dbReference type="AlphaFoldDB" id="A0A699SZW4"/>
<keyword evidence="2" id="KW-0378">Hydrolase</keyword>
<evidence type="ECO:0000313" key="4">
    <source>
        <dbReference type="EMBL" id="GFD03695.1"/>
    </source>
</evidence>
<reference evidence="4" key="1">
    <citation type="journal article" date="2019" name="Sci. Rep.">
        <title>Draft genome of Tanacetum cinerariifolium, the natural source of mosquito coil.</title>
        <authorList>
            <person name="Yamashiro T."/>
            <person name="Shiraishi A."/>
            <person name="Satake H."/>
            <person name="Nakayama K."/>
        </authorList>
    </citation>
    <scope>NUCLEOTIDE SEQUENCE</scope>
</reference>
<feature type="domain" description="3'-5' exonuclease" evidence="3">
    <location>
        <begin position="40"/>
        <end position="213"/>
    </location>
</feature>
<dbReference type="SUPFAM" id="SSF53098">
    <property type="entry name" value="Ribonuclease H-like"/>
    <property type="match status" value="1"/>
</dbReference>
<dbReference type="GO" id="GO:0006139">
    <property type="term" value="P:nucleobase-containing compound metabolic process"/>
    <property type="evidence" value="ECO:0007669"/>
    <property type="project" value="InterPro"/>
</dbReference>
<gene>
    <name evidence="4" type="ORF">Tci_875664</name>
</gene>
<sequence>MIDTTNNEEVTIHTTVTKVTHIEKVIIHTTVTSDLEVVIKWIEEVENSDNLKMKQLNIGLDTEWTPSEEKPENPIAILQLCVEFNCLIFQLNRSKKIPASLVTFFNNPKYKFTGVDIKTDCDKLKYNRAFLENDRTDFVSDMVDLRELAVEKGVSKNKEGVGMVSLAKAVLKMKMEKDENARNSIWHVEDLTLGQVKYASIDAYLSFEIGKVMLEMKSIKVK</sequence>
<dbReference type="InterPro" id="IPR051132">
    <property type="entry name" value="3-5_Exonuclease_domain"/>
</dbReference>
<dbReference type="Pfam" id="PF01612">
    <property type="entry name" value="DNA_pol_A_exo1"/>
    <property type="match status" value="1"/>
</dbReference>
<accession>A0A699SZW4</accession>
<protein>
    <recommendedName>
        <fullName evidence="3">3'-5' exonuclease domain-containing protein</fullName>
    </recommendedName>
</protein>
<dbReference type="InterPro" id="IPR002562">
    <property type="entry name" value="3'-5'_exonuclease_dom"/>
</dbReference>
<dbReference type="PANTHER" id="PTHR13620:SF105">
    <property type="entry name" value="OS01G0737700 PROTEIN"/>
    <property type="match status" value="1"/>
</dbReference>
<dbReference type="GO" id="GO:0003676">
    <property type="term" value="F:nucleic acid binding"/>
    <property type="evidence" value="ECO:0007669"/>
    <property type="project" value="InterPro"/>
</dbReference>
<organism evidence="4">
    <name type="scientific">Tanacetum cinerariifolium</name>
    <name type="common">Dalmatian daisy</name>
    <name type="synonym">Chrysanthemum cinerariifolium</name>
    <dbReference type="NCBI Taxonomy" id="118510"/>
    <lineage>
        <taxon>Eukaryota</taxon>
        <taxon>Viridiplantae</taxon>
        <taxon>Streptophyta</taxon>
        <taxon>Embryophyta</taxon>
        <taxon>Tracheophyta</taxon>
        <taxon>Spermatophyta</taxon>
        <taxon>Magnoliopsida</taxon>
        <taxon>eudicotyledons</taxon>
        <taxon>Gunneridae</taxon>
        <taxon>Pentapetalae</taxon>
        <taxon>asterids</taxon>
        <taxon>campanulids</taxon>
        <taxon>Asterales</taxon>
        <taxon>Asteraceae</taxon>
        <taxon>Asteroideae</taxon>
        <taxon>Anthemideae</taxon>
        <taxon>Anthemidinae</taxon>
        <taxon>Tanacetum</taxon>
    </lineage>
</organism>
<dbReference type="EMBL" id="BKCJ011206697">
    <property type="protein sequence ID" value="GFD03695.1"/>
    <property type="molecule type" value="Genomic_DNA"/>
</dbReference>
<dbReference type="InterPro" id="IPR012337">
    <property type="entry name" value="RNaseH-like_sf"/>
</dbReference>
<comment type="caution">
    <text evidence="4">The sequence shown here is derived from an EMBL/GenBank/DDBJ whole genome shotgun (WGS) entry which is preliminary data.</text>
</comment>
<evidence type="ECO:0000259" key="3">
    <source>
        <dbReference type="Pfam" id="PF01612"/>
    </source>
</evidence>
<proteinExistence type="predicted"/>
<dbReference type="PANTHER" id="PTHR13620">
    <property type="entry name" value="3-5 EXONUCLEASE"/>
    <property type="match status" value="1"/>
</dbReference>
<evidence type="ECO:0000256" key="2">
    <source>
        <dbReference type="ARBA" id="ARBA00022801"/>
    </source>
</evidence>
<dbReference type="Gene3D" id="3.30.420.10">
    <property type="entry name" value="Ribonuclease H-like superfamily/Ribonuclease H"/>
    <property type="match status" value="1"/>
</dbReference>
<dbReference type="GO" id="GO:0005737">
    <property type="term" value="C:cytoplasm"/>
    <property type="evidence" value="ECO:0007669"/>
    <property type="project" value="TreeGrafter"/>
</dbReference>
<dbReference type="InterPro" id="IPR036397">
    <property type="entry name" value="RNaseH_sf"/>
</dbReference>
<name>A0A699SZW4_TANCI</name>
<evidence type="ECO:0000256" key="1">
    <source>
        <dbReference type="ARBA" id="ARBA00022722"/>
    </source>
</evidence>
<dbReference type="CDD" id="cd06141">
    <property type="entry name" value="WRN_exo"/>
    <property type="match status" value="1"/>
</dbReference>
<dbReference type="GO" id="GO:0005634">
    <property type="term" value="C:nucleus"/>
    <property type="evidence" value="ECO:0007669"/>
    <property type="project" value="TreeGrafter"/>
</dbReference>